<keyword evidence="3" id="KW-1185">Reference proteome</keyword>
<reference evidence="2" key="1">
    <citation type="journal article" date="2014" name="Int. J. Syst. Evol. Microbiol.">
        <title>Complete genome sequence of Corynebacterium casei LMG S-19264T (=DSM 44701T), isolated from a smear-ripened cheese.</title>
        <authorList>
            <consortium name="US DOE Joint Genome Institute (JGI-PGF)"/>
            <person name="Walter F."/>
            <person name="Albersmeier A."/>
            <person name="Kalinowski J."/>
            <person name="Ruckert C."/>
        </authorList>
    </citation>
    <scope>NUCLEOTIDE SEQUENCE</scope>
    <source>
        <strain evidence="2">JCM 4369</strain>
    </source>
</reference>
<protein>
    <submittedName>
        <fullName evidence="2">Uncharacterized protein</fullName>
    </submittedName>
</protein>
<dbReference type="Proteomes" id="UP000618795">
    <property type="component" value="Unassembled WGS sequence"/>
</dbReference>
<dbReference type="EMBL" id="BMTD01000020">
    <property type="protein sequence ID" value="GGV19290.1"/>
    <property type="molecule type" value="Genomic_DNA"/>
</dbReference>
<dbReference type="AlphaFoldDB" id="A0A918IK47"/>
<name>A0A918IK47_9ACTN</name>
<organism evidence="2 3">
    <name type="scientific">Streptomyces filipinensis</name>
    <dbReference type="NCBI Taxonomy" id="66887"/>
    <lineage>
        <taxon>Bacteria</taxon>
        <taxon>Bacillati</taxon>
        <taxon>Actinomycetota</taxon>
        <taxon>Actinomycetes</taxon>
        <taxon>Kitasatosporales</taxon>
        <taxon>Streptomycetaceae</taxon>
        <taxon>Streptomyces</taxon>
    </lineage>
</organism>
<sequence>MHRGQDGAGEHHGHQGDDRARQVAAPGEDQEDDREDGHEDRPLPGERPEPSDHAAMVAETYRVRIPFFSDTSAAPFALSLSGLGVARAGIGGSG</sequence>
<comment type="caution">
    <text evidence="2">The sequence shown here is derived from an EMBL/GenBank/DDBJ whole genome shotgun (WGS) entry which is preliminary data.</text>
</comment>
<evidence type="ECO:0000313" key="3">
    <source>
        <dbReference type="Proteomes" id="UP000618795"/>
    </source>
</evidence>
<feature type="region of interest" description="Disordered" evidence="1">
    <location>
        <begin position="1"/>
        <end position="55"/>
    </location>
</feature>
<gene>
    <name evidence="2" type="ORF">GCM10010260_68990</name>
</gene>
<proteinExistence type="predicted"/>
<evidence type="ECO:0000313" key="2">
    <source>
        <dbReference type="EMBL" id="GGV19290.1"/>
    </source>
</evidence>
<feature type="compositionally biased region" description="Basic and acidic residues" evidence="1">
    <location>
        <begin position="1"/>
        <end position="21"/>
    </location>
</feature>
<reference evidence="2" key="2">
    <citation type="submission" date="2020-09" db="EMBL/GenBank/DDBJ databases">
        <authorList>
            <person name="Sun Q."/>
            <person name="Ohkuma M."/>
        </authorList>
    </citation>
    <scope>NUCLEOTIDE SEQUENCE</scope>
    <source>
        <strain evidence="2">JCM 4369</strain>
    </source>
</reference>
<feature type="compositionally biased region" description="Basic and acidic residues" evidence="1">
    <location>
        <begin position="35"/>
        <end position="52"/>
    </location>
</feature>
<accession>A0A918IK47</accession>
<evidence type="ECO:0000256" key="1">
    <source>
        <dbReference type="SAM" id="MobiDB-lite"/>
    </source>
</evidence>